<evidence type="ECO:0000259" key="1">
    <source>
        <dbReference type="PROSITE" id="PS51729"/>
    </source>
</evidence>
<dbReference type="InterPro" id="IPR045057">
    <property type="entry name" value="Gcn5-rel_NAT"/>
</dbReference>
<dbReference type="InterPro" id="IPR016181">
    <property type="entry name" value="Acyl_CoA_acyltransferase"/>
</dbReference>
<dbReference type="AlphaFoldDB" id="A0A3A3FL65"/>
<proteinExistence type="predicted"/>
<dbReference type="EMBL" id="QYUO01000002">
    <property type="protein sequence ID" value="RJF96278.1"/>
    <property type="molecule type" value="Genomic_DNA"/>
</dbReference>
<evidence type="ECO:0000313" key="2">
    <source>
        <dbReference type="EMBL" id="RJF96278.1"/>
    </source>
</evidence>
<dbReference type="PROSITE" id="PS51729">
    <property type="entry name" value="GNAT_YJDJ"/>
    <property type="match status" value="1"/>
</dbReference>
<dbReference type="RefSeq" id="WP_119771424.1">
    <property type="nucleotide sequence ID" value="NZ_QYUO01000002.1"/>
</dbReference>
<dbReference type="Gene3D" id="3.40.630.30">
    <property type="match status" value="1"/>
</dbReference>
<dbReference type="SUPFAM" id="SSF55729">
    <property type="entry name" value="Acyl-CoA N-acyltransferases (Nat)"/>
    <property type="match status" value="1"/>
</dbReference>
<keyword evidence="2" id="KW-0808">Transferase</keyword>
<keyword evidence="3" id="KW-1185">Reference proteome</keyword>
<sequence length="96" mass="10833">MNQPILHDNADARRYELIADGNVVGFAQYMVDGDTVTIVHTEILPQHEGKGYGSALARQTLEQVRATNRNVMPACEFIASYIDRHAEYEDLVADRR</sequence>
<protein>
    <submittedName>
        <fullName evidence="2">N-acetyltransferase</fullName>
    </submittedName>
</protein>
<name>A0A3A3FL65_9BURK</name>
<feature type="domain" description="N-acetyltransferase" evidence="1">
    <location>
        <begin position="7"/>
        <end position="93"/>
    </location>
</feature>
<dbReference type="Pfam" id="PF14542">
    <property type="entry name" value="Acetyltransf_CG"/>
    <property type="match status" value="1"/>
</dbReference>
<evidence type="ECO:0000313" key="3">
    <source>
        <dbReference type="Proteomes" id="UP000265955"/>
    </source>
</evidence>
<accession>A0A3A3FL65</accession>
<comment type="caution">
    <text evidence="2">The sequence shown here is derived from an EMBL/GenBank/DDBJ whole genome shotgun (WGS) entry which is preliminary data.</text>
</comment>
<dbReference type="GO" id="GO:0016740">
    <property type="term" value="F:transferase activity"/>
    <property type="evidence" value="ECO:0007669"/>
    <property type="project" value="UniProtKB-KW"/>
</dbReference>
<dbReference type="CDD" id="cd04301">
    <property type="entry name" value="NAT_SF"/>
    <property type="match status" value="1"/>
</dbReference>
<dbReference type="Proteomes" id="UP000265955">
    <property type="component" value="Unassembled WGS sequence"/>
</dbReference>
<gene>
    <name evidence="2" type="ORF">D3871_17990</name>
</gene>
<reference evidence="3" key="1">
    <citation type="submission" date="2018-09" db="EMBL/GenBank/DDBJ databases">
        <authorList>
            <person name="Zhu H."/>
        </authorList>
    </citation>
    <scope>NUCLEOTIDE SEQUENCE [LARGE SCALE GENOMIC DNA]</scope>
    <source>
        <strain evidence="3">K1R23-30</strain>
    </source>
</reference>
<dbReference type="OrthoDB" id="9813275at2"/>
<organism evidence="2 3">
    <name type="scientific">Noviherbaspirillum saxi</name>
    <dbReference type="NCBI Taxonomy" id="2320863"/>
    <lineage>
        <taxon>Bacteria</taxon>
        <taxon>Pseudomonadati</taxon>
        <taxon>Pseudomonadota</taxon>
        <taxon>Betaproteobacteria</taxon>
        <taxon>Burkholderiales</taxon>
        <taxon>Oxalobacteraceae</taxon>
        <taxon>Noviherbaspirillum</taxon>
    </lineage>
</organism>
<dbReference type="InterPro" id="IPR031165">
    <property type="entry name" value="GNAT_YJDJ"/>
</dbReference>
<dbReference type="PANTHER" id="PTHR31435:SF10">
    <property type="entry name" value="BSR4717 PROTEIN"/>
    <property type="match status" value="1"/>
</dbReference>
<dbReference type="PANTHER" id="PTHR31435">
    <property type="entry name" value="PROTEIN NATD1"/>
    <property type="match status" value="1"/>
</dbReference>